<dbReference type="OrthoDB" id="9777638at2"/>
<dbReference type="RefSeq" id="WP_160144662.1">
    <property type="nucleotide sequence ID" value="NZ_UXAW01000107.1"/>
</dbReference>
<accession>A0A3P5XYG8</accession>
<dbReference type="EMBL" id="UXAW01000107">
    <property type="protein sequence ID" value="VDC33190.1"/>
    <property type="molecule type" value="Genomic_DNA"/>
</dbReference>
<dbReference type="SUPFAM" id="SSF53335">
    <property type="entry name" value="S-adenosyl-L-methionine-dependent methyltransferases"/>
    <property type="match status" value="1"/>
</dbReference>
<gene>
    <name evidence="2" type="primary">tam</name>
    <name evidence="2" type="ORF">XINFAN_03692</name>
</gene>
<evidence type="ECO:0000259" key="1">
    <source>
        <dbReference type="Pfam" id="PF13649"/>
    </source>
</evidence>
<feature type="domain" description="Methyltransferase" evidence="1">
    <location>
        <begin position="282"/>
        <end position="375"/>
    </location>
</feature>
<protein>
    <submittedName>
        <fullName evidence="2">Trans-aconitate 2-methyltransferase</fullName>
        <ecNumber evidence="2">2.1.1.144</ecNumber>
    </submittedName>
</protein>
<sequence>MSYDLIFEHAFSTGISGLVKGTPPAIEETIRAYSSDGDRKEELLAESALTMWRIDAQRQNSKDHPSPYCGFNLAFPWNGKENMPKNVVLKIGDKVVGRFSDLKEPTNDQGVLASSVLSLSNRSFYGIQGMTLDNGVLRVIGVLTPPKGDVKGIRFVAPQGVRANLVWPIHDEGSGDFYWYVPGSPYLGFRIDIHLADSALPESDFLEFGLHLVNESDSYNELRNISVPLSLAAMMNFPPQYNIARVQRIQNRSGAAISGASDARRILRIAERHKSLEAPFRILDWGCGFGRVSRHLSSFARNATVLGADIDDENLDWMKAHLPHITPVPSDISGHIAQDDKSVDIVFGISVMTHLRVDVMKLWLKELCRITRNDGLLLLTVAADSSLAFTSRWVSNDNIDTWRKNGEIVFGNQGAVDSNIGGEDYYVQSLINEERVRAVWSEFVDVLEVIPAVFGYQDMVVCRPKG</sequence>
<organism evidence="2 3">
    <name type="scientific">Pseudogemmobacter humi</name>
    <dbReference type="NCBI Taxonomy" id="2483812"/>
    <lineage>
        <taxon>Bacteria</taxon>
        <taxon>Pseudomonadati</taxon>
        <taxon>Pseudomonadota</taxon>
        <taxon>Alphaproteobacteria</taxon>
        <taxon>Rhodobacterales</taxon>
        <taxon>Paracoccaceae</taxon>
        <taxon>Pseudogemmobacter</taxon>
    </lineage>
</organism>
<evidence type="ECO:0000313" key="2">
    <source>
        <dbReference type="EMBL" id="VDC33190.1"/>
    </source>
</evidence>
<dbReference type="InterPro" id="IPR041698">
    <property type="entry name" value="Methyltransf_25"/>
</dbReference>
<keyword evidence="3" id="KW-1185">Reference proteome</keyword>
<dbReference type="AlphaFoldDB" id="A0A3P5XYG8"/>
<proteinExistence type="predicted"/>
<dbReference type="Proteomes" id="UP000277498">
    <property type="component" value="Unassembled WGS sequence"/>
</dbReference>
<name>A0A3P5XYG8_9RHOB</name>
<dbReference type="GO" id="GO:0030798">
    <property type="term" value="F:trans-aconitate 2-methyltransferase activity"/>
    <property type="evidence" value="ECO:0007669"/>
    <property type="project" value="UniProtKB-EC"/>
</dbReference>
<dbReference type="EC" id="2.1.1.144" evidence="2"/>
<dbReference type="InterPro" id="IPR029063">
    <property type="entry name" value="SAM-dependent_MTases_sf"/>
</dbReference>
<dbReference type="Gene3D" id="3.40.50.150">
    <property type="entry name" value="Vaccinia Virus protein VP39"/>
    <property type="match status" value="1"/>
</dbReference>
<keyword evidence="2" id="KW-0489">Methyltransferase</keyword>
<dbReference type="GO" id="GO:0032259">
    <property type="term" value="P:methylation"/>
    <property type="evidence" value="ECO:0007669"/>
    <property type="project" value="UniProtKB-KW"/>
</dbReference>
<dbReference type="Pfam" id="PF13649">
    <property type="entry name" value="Methyltransf_25"/>
    <property type="match status" value="1"/>
</dbReference>
<keyword evidence="2" id="KW-0808">Transferase</keyword>
<dbReference type="CDD" id="cd02440">
    <property type="entry name" value="AdoMet_MTases"/>
    <property type="match status" value="1"/>
</dbReference>
<evidence type="ECO:0000313" key="3">
    <source>
        <dbReference type="Proteomes" id="UP000277498"/>
    </source>
</evidence>
<reference evidence="2 3" key="1">
    <citation type="submission" date="2018-11" db="EMBL/GenBank/DDBJ databases">
        <authorList>
            <person name="Criscuolo A."/>
        </authorList>
    </citation>
    <scope>NUCLEOTIDE SEQUENCE [LARGE SCALE GENOMIC DNA]</scope>
    <source>
        <strain evidence="2">ACIP111625</strain>
    </source>
</reference>